<keyword evidence="2" id="KW-1185">Reference proteome</keyword>
<protein>
    <submittedName>
        <fullName evidence="1">Uncharacterized protein</fullName>
    </submittedName>
</protein>
<dbReference type="RefSeq" id="WP_099647194.1">
    <property type="nucleotide sequence ID" value="NZ_KZ319297.1"/>
</dbReference>
<sequence length="145" mass="16989">MVNEPEINTVLELELWLKENCYSKDNYSINGNSIIEGRGLENIGGLYQWYYTERGNKSILKYFNTEKEAVQYACEEIKADKHANRHYIGMYSSEQIVEKILGELKKRRIEFWTDKIPYGGLKDLRTRIFVIGCGIKNARDLIKNK</sequence>
<accession>A0A2G1VNJ1</accession>
<name>A0A2G1VNJ1_9FLAO</name>
<reference evidence="1 2" key="1">
    <citation type="submission" date="2017-08" db="EMBL/GenBank/DDBJ databases">
        <title>The whole genome shortgun sequences of strain Leeuwenhoekiella nanhaiensis G18 from the South China Sea.</title>
        <authorList>
            <person name="Liu Q."/>
        </authorList>
    </citation>
    <scope>NUCLEOTIDE SEQUENCE [LARGE SCALE GENOMIC DNA]</scope>
    <source>
        <strain evidence="1 2">G18</strain>
    </source>
</reference>
<proteinExistence type="predicted"/>
<gene>
    <name evidence="1" type="ORF">CJ305_15400</name>
</gene>
<evidence type="ECO:0000313" key="1">
    <source>
        <dbReference type="EMBL" id="PHQ28331.1"/>
    </source>
</evidence>
<dbReference type="OrthoDB" id="1144350at2"/>
<evidence type="ECO:0000313" key="2">
    <source>
        <dbReference type="Proteomes" id="UP000229433"/>
    </source>
</evidence>
<organism evidence="1 2">
    <name type="scientific">Leeuwenhoekiella nanhaiensis</name>
    <dbReference type="NCBI Taxonomy" id="1655491"/>
    <lineage>
        <taxon>Bacteria</taxon>
        <taxon>Pseudomonadati</taxon>
        <taxon>Bacteroidota</taxon>
        <taxon>Flavobacteriia</taxon>
        <taxon>Flavobacteriales</taxon>
        <taxon>Flavobacteriaceae</taxon>
        <taxon>Leeuwenhoekiella</taxon>
    </lineage>
</organism>
<dbReference type="EMBL" id="NQXA01000015">
    <property type="protein sequence ID" value="PHQ28331.1"/>
    <property type="molecule type" value="Genomic_DNA"/>
</dbReference>
<dbReference type="Proteomes" id="UP000229433">
    <property type="component" value="Unassembled WGS sequence"/>
</dbReference>
<dbReference type="AlphaFoldDB" id="A0A2G1VNJ1"/>
<comment type="caution">
    <text evidence="1">The sequence shown here is derived from an EMBL/GenBank/DDBJ whole genome shotgun (WGS) entry which is preliminary data.</text>
</comment>